<comment type="caution">
    <text evidence="1">The sequence shown here is derived from an EMBL/GenBank/DDBJ whole genome shotgun (WGS) entry which is preliminary data.</text>
</comment>
<organism evidence="1 2">
    <name type="scientific">Choristoneura fumiferana</name>
    <name type="common">Spruce budworm moth</name>
    <name type="synonym">Archips fumiferana</name>
    <dbReference type="NCBI Taxonomy" id="7141"/>
    <lineage>
        <taxon>Eukaryota</taxon>
        <taxon>Metazoa</taxon>
        <taxon>Ecdysozoa</taxon>
        <taxon>Arthropoda</taxon>
        <taxon>Hexapoda</taxon>
        <taxon>Insecta</taxon>
        <taxon>Pterygota</taxon>
        <taxon>Neoptera</taxon>
        <taxon>Endopterygota</taxon>
        <taxon>Lepidoptera</taxon>
        <taxon>Glossata</taxon>
        <taxon>Ditrysia</taxon>
        <taxon>Tortricoidea</taxon>
        <taxon>Tortricidae</taxon>
        <taxon>Tortricinae</taxon>
        <taxon>Choristoneura</taxon>
    </lineage>
</organism>
<keyword evidence="2" id="KW-1185">Reference proteome</keyword>
<evidence type="ECO:0000313" key="2">
    <source>
        <dbReference type="Proteomes" id="UP001064048"/>
    </source>
</evidence>
<name>A0ACC0JWN7_CHOFU</name>
<reference evidence="1 2" key="1">
    <citation type="journal article" date="2022" name="Genome Biol. Evol.">
        <title>The Spruce Budworm Genome: Reconstructing the Evolutionary History of Antifreeze Proteins.</title>
        <authorList>
            <person name="Beliveau C."/>
            <person name="Gagne P."/>
            <person name="Picq S."/>
            <person name="Vernygora O."/>
            <person name="Keeling C.I."/>
            <person name="Pinkney K."/>
            <person name="Doucet D."/>
            <person name="Wen F."/>
            <person name="Johnston J.S."/>
            <person name="Maaroufi H."/>
            <person name="Boyle B."/>
            <person name="Laroche J."/>
            <person name="Dewar K."/>
            <person name="Juretic N."/>
            <person name="Blackburn G."/>
            <person name="Nisole A."/>
            <person name="Brunet B."/>
            <person name="Brandao M."/>
            <person name="Lumley L."/>
            <person name="Duan J."/>
            <person name="Quan G."/>
            <person name="Lucarotti C.J."/>
            <person name="Roe A.D."/>
            <person name="Sperling F.A.H."/>
            <person name="Levesque R.C."/>
            <person name="Cusson M."/>
        </authorList>
    </citation>
    <scope>NUCLEOTIDE SEQUENCE [LARGE SCALE GENOMIC DNA]</scope>
    <source>
        <strain evidence="1">Glfc:IPQL:Cfum</strain>
    </source>
</reference>
<proteinExistence type="predicted"/>
<sequence length="67" mass="8144">MFYYIYQWISNDVQQLESLVREKRQMETFEDNEFSAPQQAPEESGFWDRVISVALKLFSKFVEWLNT</sequence>
<dbReference type="EMBL" id="CM046112">
    <property type="protein sequence ID" value="KAI8428631.1"/>
    <property type="molecule type" value="Genomic_DNA"/>
</dbReference>
<accession>A0ACC0JWN7</accession>
<gene>
    <name evidence="1" type="ORF">MSG28_007367</name>
</gene>
<dbReference type="Proteomes" id="UP001064048">
    <property type="component" value="Chromosome 12"/>
</dbReference>
<evidence type="ECO:0000313" key="1">
    <source>
        <dbReference type="EMBL" id="KAI8428631.1"/>
    </source>
</evidence>
<protein>
    <submittedName>
        <fullName evidence="1">Uncharacterized protein</fullName>
    </submittedName>
</protein>